<reference evidence="3 4" key="1">
    <citation type="submission" date="2019-03" db="EMBL/GenBank/DDBJ databases">
        <title>Genomic Encyclopedia of Type Strains, Phase IV (KMG-IV): sequencing the most valuable type-strain genomes for metagenomic binning, comparative biology and taxonomic classification.</title>
        <authorList>
            <person name="Goeker M."/>
        </authorList>
    </citation>
    <scope>NUCLEOTIDE SEQUENCE [LARGE SCALE GENOMIC DNA]</scope>
    <source>
        <strain evidence="3 4">DSM 7445</strain>
    </source>
</reference>
<feature type="non-terminal residue" evidence="3">
    <location>
        <position position="1"/>
    </location>
</feature>
<dbReference type="OrthoDB" id="8590234at2"/>
<feature type="domain" description="DUF2345" evidence="1">
    <location>
        <begin position="153"/>
        <end position="308"/>
    </location>
</feature>
<dbReference type="InterPro" id="IPR018769">
    <property type="entry name" value="VgrG2_DUF2345"/>
</dbReference>
<evidence type="ECO:0000259" key="1">
    <source>
        <dbReference type="Pfam" id="PF10106"/>
    </source>
</evidence>
<evidence type="ECO:0000313" key="4">
    <source>
        <dbReference type="Proteomes" id="UP000295382"/>
    </source>
</evidence>
<name>A0A4R3HUF6_PAULE</name>
<dbReference type="Proteomes" id="UP000295382">
    <property type="component" value="Unassembled WGS sequence"/>
</dbReference>
<evidence type="ECO:0000259" key="2">
    <source>
        <dbReference type="Pfam" id="PF13296"/>
    </source>
</evidence>
<keyword evidence="4" id="KW-1185">Reference proteome</keyword>
<accession>A0A4R3HUF6</accession>
<dbReference type="RefSeq" id="WP_132259015.1">
    <property type="nucleotide sequence ID" value="NZ_SLZQ01000006.1"/>
</dbReference>
<protein>
    <submittedName>
        <fullName evidence="3">Uncharacterized protein (DUF2345 family)</fullName>
    </submittedName>
</protein>
<dbReference type="AlphaFoldDB" id="A0A4R3HUF6"/>
<feature type="domain" description="Putative type VI secretion system Rhs element associated Vgr" evidence="2">
    <location>
        <begin position="1"/>
        <end position="98"/>
    </location>
</feature>
<evidence type="ECO:0000313" key="3">
    <source>
        <dbReference type="EMBL" id="TCS36678.1"/>
    </source>
</evidence>
<comment type="caution">
    <text evidence="3">The sequence shown here is derived from an EMBL/GenBank/DDBJ whole genome shotgun (WGS) entry which is preliminary data.</text>
</comment>
<dbReference type="Pfam" id="PF10106">
    <property type="entry name" value="DUF2345"/>
    <property type="match status" value="1"/>
</dbReference>
<organism evidence="3 4">
    <name type="scientific">Paucimonas lemoignei</name>
    <name type="common">Pseudomonas lemoignei</name>
    <dbReference type="NCBI Taxonomy" id="29443"/>
    <lineage>
        <taxon>Bacteria</taxon>
        <taxon>Pseudomonadati</taxon>
        <taxon>Pseudomonadota</taxon>
        <taxon>Betaproteobacteria</taxon>
        <taxon>Burkholderiales</taxon>
        <taxon>Burkholderiaceae</taxon>
        <taxon>Paucimonas</taxon>
    </lineage>
</organism>
<proteinExistence type="predicted"/>
<sequence length="384" mass="39988">DDTTGRLRTQLATDTASTQLNLGHLIHQADNYRGSFRGTGWELRTDAWGALRAGKGLLLSTYYGVAPGGQPEPAGDNAAGIALLKQAQGFADTFNQAAQTHQTVQMVAAKGNQTLNDASNQSNLDEKLPPLAAMLKKASGQVNSIDGSEDGTGEKVPHSTAPLVSVAVQAGLGMTAADGLHVAAGETAHFATGRDMHVAVDESLSVHSGQAIGMLAGAVGAGDGNTGIKLYAGQGDVDVQAQSDQITLAAKELMRLIAANGHVDFAAAKSIELCTEGGASLKIEGGNITFACPGKISIKAASKSFTGPTSLSRDMPAWSKTQFDEKFVITDELTGKPIKNQPYKITLPNNQVIEGITNEQGETQLAKSSSIDKIKLQLKPKNKS</sequence>
<dbReference type="Pfam" id="PF13296">
    <property type="entry name" value="T6SS_Vgr"/>
    <property type="match status" value="1"/>
</dbReference>
<gene>
    <name evidence="3" type="ORF">EDC30_106221</name>
</gene>
<dbReference type="InterPro" id="IPR028244">
    <property type="entry name" value="T6SS_Rhs_Vgr_dom"/>
</dbReference>
<dbReference type="EMBL" id="SLZQ01000006">
    <property type="protein sequence ID" value="TCS36678.1"/>
    <property type="molecule type" value="Genomic_DNA"/>
</dbReference>